<feature type="region of interest" description="Disordered" evidence="2">
    <location>
        <begin position="465"/>
        <end position="494"/>
    </location>
</feature>
<gene>
    <name evidence="4" type="ORF">phytr_2280</name>
</gene>
<keyword evidence="1" id="KW-1134">Transmembrane beta strand</keyword>
<feature type="region of interest" description="Disordered" evidence="2">
    <location>
        <begin position="207"/>
        <end position="298"/>
    </location>
</feature>
<dbReference type="Pfam" id="PF03797">
    <property type="entry name" value="Autotransporter"/>
    <property type="match status" value="1"/>
</dbReference>
<organism evidence="4 5">
    <name type="scientific">Candidatus Phycorickettsia trachydisci</name>
    <dbReference type="NCBI Taxonomy" id="2115978"/>
    <lineage>
        <taxon>Bacteria</taxon>
        <taxon>Pseudomonadati</taxon>
        <taxon>Pseudomonadota</taxon>
        <taxon>Alphaproteobacteria</taxon>
        <taxon>Rickettsiales</taxon>
        <taxon>Rickettsiaceae</taxon>
        <taxon>Candidatus Phycorickettsia</taxon>
    </lineage>
</organism>
<feature type="region of interest" description="Disordered" evidence="2">
    <location>
        <begin position="315"/>
        <end position="340"/>
    </location>
</feature>
<proteinExistence type="predicted"/>
<feature type="region of interest" description="Disordered" evidence="2">
    <location>
        <begin position="82"/>
        <end position="129"/>
    </location>
</feature>
<feature type="compositionally biased region" description="Polar residues" evidence="2">
    <location>
        <begin position="254"/>
        <end position="274"/>
    </location>
</feature>
<feature type="compositionally biased region" description="Basic and acidic residues" evidence="2">
    <location>
        <begin position="275"/>
        <end position="295"/>
    </location>
</feature>
<keyword evidence="5" id="KW-1185">Reference proteome</keyword>
<feature type="compositionally biased region" description="Basic and acidic residues" evidence="2">
    <location>
        <begin position="143"/>
        <end position="156"/>
    </location>
</feature>
<dbReference type="InterPro" id="IPR036709">
    <property type="entry name" value="Autotransporte_beta_dom_sf"/>
</dbReference>
<accession>A0A2P1P7F2</accession>
<dbReference type="InterPro" id="IPR006315">
    <property type="entry name" value="OM_autotransptr_brl_dom"/>
</dbReference>
<dbReference type="GO" id="GO:0019867">
    <property type="term" value="C:outer membrane"/>
    <property type="evidence" value="ECO:0007669"/>
    <property type="project" value="InterPro"/>
</dbReference>
<feature type="compositionally biased region" description="Polar residues" evidence="2">
    <location>
        <begin position="467"/>
        <end position="484"/>
    </location>
</feature>
<dbReference type="EMBL" id="CP027845">
    <property type="protein sequence ID" value="AVP87186.1"/>
    <property type="molecule type" value="Genomic_DNA"/>
</dbReference>
<dbReference type="NCBIfam" id="TIGR01414">
    <property type="entry name" value="autotrans_barl"/>
    <property type="match status" value="1"/>
</dbReference>
<keyword evidence="1" id="KW-0472">Membrane</keyword>
<dbReference type="PROSITE" id="PS51208">
    <property type="entry name" value="AUTOTRANSPORTER"/>
    <property type="match status" value="1"/>
</dbReference>
<feature type="region of interest" description="Disordered" evidence="2">
    <location>
        <begin position="413"/>
        <end position="432"/>
    </location>
</feature>
<keyword evidence="1" id="KW-0812">Transmembrane</keyword>
<dbReference type="Gene3D" id="2.40.128.130">
    <property type="entry name" value="Autotransporter beta-domain"/>
    <property type="match status" value="1"/>
</dbReference>
<evidence type="ECO:0000313" key="4">
    <source>
        <dbReference type="EMBL" id="AVP87186.1"/>
    </source>
</evidence>
<dbReference type="KEGG" id="ptc:phytr_2280"/>
<protein>
    <recommendedName>
        <fullName evidence="3">Autotransporter domain-containing protein</fullName>
    </recommendedName>
</protein>
<feature type="compositionally biased region" description="Basic and acidic residues" evidence="2">
    <location>
        <begin position="485"/>
        <end position="494"/>
    </location>
</feature>
<sequence>MKKHLFKRQFSKKNAFLYKIFCASILGSSLLVQDQLATAGPKPDRQEERYKEVENDPFISNQPIGKIQAYVSKSTLPDKFTNVNFKDKVHKRPNGGQGGGGGSNDKGPTQDFRKRDNTNTEQKNSIPNIISLSSNEIYVNKDHQSSTHLKEMEKHLQSKRSKNKIEYKSDIEAPTSPTNNPFGWSEILCYSPKSTRSPTYHFTKLEQQEQPQPKVGSGLLDNPSGFESHELTNTSTKEQNSESTKPLNKGKKNPQISSKAPNTPSSMSPLSSGNTREDLLKRQSLNDKTNNKKTIESYSYDPDYSEIVSILEHNNTSPQSQTNTPAAKPSPPAGSNVESNTKMDQLTNQLAAAAQVQAPAAAIKGAASAKDNQPLVEQYNQFSKGPWCSDSSTIDTPSSKDDLLLSDGFTQTQNHHAATYPPPAAGQQKGPAAYIQDPAETDLYSVPLSTLSRMVTEENRQYDELNPISSDAMTRSHSQVCGSNNDKKSPSDQEIQKGLWTSPKLQAYQQNEKVLETNDNELDPLFYELDSHTNTPKDLWSSLKNNLKPYDDQAVSQDGEADDIEGKDQQNAQTVKKSEQDIPQSNPEETVLNKDQDIRSTSGKIPTQTKVQNYANRVNLVHFQLHALQAIAHHMETWSSHAFTSSNSVLPAAGEYDEESLPLLTGLMKKGTFVPWISGHYGKSIQGKVKNHAAYRADLGGFSIGTDFVLNECTVLGISYTKITSKLKYRQDRLGDKESTDSQTFTLYGQYNFSETLFAQSALAYTKGLTKHSLKNQESYKSSSKGFAGFVSLNNVFVISNSTFIVPRIGLRYIQNKEKDVQVGDVKITGSKNRYLTAILGSKILFRKNFGEVSITPGLYAGLEQPIIVKNQGAKASIIEAGKTFEYQCPASKNKNLSYNLGAEISAKRKNIVLSLSYQCSLAKKYVSHQGSLKIGIAF</sequence>
<feature type="compositionally biased region" description="Polar residues" evidence="2">
    <location>
        <begin position="386"/>
        <end position="397"/>
    </location>
</feature>
<feature type="region of interest" description="Disordered" evidence="2">
    <location>
        <begin position="386"/>
        <end position="405"/>
    </location>
</feature>
<dbReference type="RefSeq" id="WP_106874057.1">
    <property type="nucleotide sequence ID" value="NZ_CP027845.1"/>
</dbReference>
<evidence type="ECO:0000256" key="1">
    <source>
        <dbReference type="ARBA" id="ARBA00022452"/>
    </source>
</evidence>
<evidence type="ECO:0000256" key="2">
    <source>
        <dbReference type="SAM" id="MobiDB-lite"/>
    </source>
</evidence>
<feature type="region of interest" description="Disordered" evidence="2">
    <location>
        <begin position="143"/>
        <end position="183"/>
    </location>
</feature>
<dbReference type="AlphaFoldDB" id="A0A2P1P7F2"/>
<feature type="compositionally biased region" description="Gly residues" evidence="2">
    <location>
        <begin position="95"/>
        <end position="104"/>
    </location>
</feature>
<feature type="compositionally biased region" description="Polar residues" evidence="2">
    <location>
        <begin position="315"/>
        <end position="325"/>
    </location>
</feature>
<dbReference type="SUPFAM" id="SSF103515">
    <property type="entry name" value="Autotransporter"/>
    <property type="match status" value="1"/>
</dbReference>
<dbReference type="SMART" id="SM00869">
    <property type="entry name" value="Autotransporter"/>
    <property type="match status" value="1"/>
</dbReference>
<evidence type="ECO:0000259" key="3">
    <source>
        <dbReference type="PROSITE" id="PS51208"/>
    </source>
</evidence>
<evidence type="ECO:0000313" key="5">
    <source>
        <dbReference type="Proteomes" id="UP000241762"/>
    </source>
</evidence>
<feature type="compositionally biased region" description="Polar residues" evidence="2">
    <location>
        <begin position="231"/>
        <end position="246"/>
    </location>
</feature>
<reference evidence="4 5" key="1">
    <citation type="submission" date="2018-03" db="EMBL/GenBank/DDBJ databases">
        <title>A gene transfer event suggests a long-term partnership between eustigmatophyte algae and a novel lineage of endosymbiotic bacteria.</title>
        <authorList>
            <person name="Yurchenko T."/>
            <person name="Sevcikova T."/>
            <person name="Pribyl P."/>
            <person name="El Karkouri K."/>
            <person name="Klimes V."/>
            <person name="Amaral R."/>
            <person name="Zbrankova V."/>
            <person name="Kim E."/>
            <person name="Raoult D."/>
            <person name="Santos L.M.A."/>
            <person name="Elias M."/>
        </authorList>
    </citation>
    <scope>NUCLEOTIDE SEQUENCE [LARGE SCALE GENOMIC DNA]</scope>
    <source>
        <strain evidence="4">CCALA 838</strain>
    </source>
</reference>
<feature type="domain" description="Autotransporter" evidence="3">
    <location>
        <begin position="668"/>
        <end position="939"/>
    </location>
</feature>
<feature type="region of interest" description="Disordered" evidence="2">
    <location>
        <begin position="550"/>
        <end position="605"/>
    </location>
</feature>
<dbReference type="Proteomes" id="UP000241762">
    <property type="component" value="Chromosome"/>
</dbReference>
<feature type="compositionally biased region" description="Polar residues" evidence="2">
    <location>
        <begin position="569"/>
        <end position="588"/>
    </location>
</feature>
<dbReference type="OrthoDB" id="7161210at2"/>
<name>A0A2P1P7F2_9RICK</name>
<dbReference type="InterPro" id="IPR005546">
    <property type="entry name" value="Autotransporte_beta"/>
</dbReference>